<reference evidence="2" key="2">
    <citation type="journal article" date="2021" name="PeerJ">
        <title>Extensive microbial diversity within the chicken gut microbiome revealed by metagenomics and culture.</title>
        <authorList>
            <person name="Gilroy R."/>
            <person name="Ravi A."/>
            <person name="Getino M."/>
            <person name="Pursley I."/>
            <person name="Horton D.L."/>
            <person name="Alikhan N.F."/>
            <person name="Baker D."/>
            <person name="Gharbi K."/>
            <person name="Hall N."/>
            <person name="Watson M."/>
            <person name="Adriaenssens E.M."/>
            <person name="Foster-Nyarko E."/>
            <person name="Jarju S."/>
            <person name="Secka A."/>
            <person name="Antonio M."/>
            <person name="Oren A."/>
            <person name="Chaudhuri R.R."/>
            <person name="La Ragione R."/>
            <person name="Hildebrand F."/>
            <person name="Pallen M.J."/>
        </authorList>
    </citation>
    <scope>NUCLEOTIDE SEQUENCE</scope>
    <source>
        <strain evidence="2">CHK195-15760</strain>
    </source>
</reference>
<gene>
    <name evidence="2" type="ORF">IAB70_07570</name>
</gene>
<dbReference type="EMBL" id="DVNH01000064">
    <property type="protein sequence ID" value="HIU52446.1"/>
    <property type="molecule type" value="Genomic_DNA"/>
</dbReference>
<evidence type="ECO:0000256" key="1">
    <source>
        <dbReference type="SAM" id="Phobius"/>
    </source>
</evidence>
<feature type="transmembrane region" description="Helical" evidence="1">
    <location>
        <begin position="12"/>
        <end position="34"/>
    </location>
</feature>
<name>A0A9D1SA10_9FIRM</name>
<proteinExistence type="predicted"/>
<dbReference type="Proteomes" id="UP000824093">
    <property type="component" value="Unassembled WGS sequence"/>
</dbReference>
<evidence type="ECO:0000313" key="3">
    <source>
        <dbReference type="Proteomes" id="UP000824093"/>
    </source>
</evidence>
<evidence type="ECO:0000313" key="2">
    <source>
        <dbReference type="EMBL" id="HIU52446.1"/>
    </source>
</evidence>
<keyword evidence="1" id="KW-0812">Transmembrane</keyword>
<organism evidence="2 3">
    <name type="scientific">Candidatus Merdicola faecigallinarum</name>
    <dbReference type="NCBI Taxonomy" id="2840862"/>
    <lineage>
        <taxon>Bacteria</taxon>
        <taxon>Bacillati</taxon>
        <taxon>Bacillota</taxon>
        <taxon>Clostridia</taxon>
        <taxon>Candidatus Merdicola</taxon>
    </lineage>
</organism>
<reference evidence="2" key="1">
    <citation type="submission" date="2020-10" db="EMBL/GenBank/DDBJ databases">
        <authorList>
            <person name="Gilroy R."/>
        </authorList>
    </citation>
    <scope>NUCLEOTIDE SEQUENCE</scope>
    <source>
        <strain evidence="2">CHK195-15760</strain>
    </source>
</reference>
<protein>
    <submittedName>
        <fullName evidence="2">Uncharacterized protein</fullName>
    </submittedName>
</protein>
<keyword evidence="1" id="KW-1133">Transmembrane helix</keyword>
<dbReference type="AlphaFoldDB" id="A0A9D1SA10"/>
<accession>A0A9D1SA10</accession>
<sequence>MNKLKENKGMTLVALILAIIILLVLAATVVYLVFGDNGPARENEQIATMQDKTYAEDMVKVGLKAVKRENANNGNTANTSVTNEKTDSQKMASLIEILSNTSFSKEADNKVSYAKDGRKYVVTVNFDNYTVTSVE</sequence>
<keyword evidence="1" id="KW-0472">Membrane</keyword>
<comment type="caution">
    <text evidence="2">The sequence shown here is derived from an EMBL/GenBank/DDBJ whole genome shotgun (WGS) entry which is preliminary data.</text>
</comment>